<dbReference type="Pfam" id="PF03765">
    <property type="entry name" value="CRAL_TRIO_N"/>
    <property type="match status" value="1"/>
</dbReference>
<accession>A0A8B8BZJ8</accession>
<organism evidence="2 3">
    <name type="scientific">Crassostrea virginica</name>
    <name type="common">Eastern oyster</name>
    <dbReference type="NCBI Taxonomy" id="6565"/>
    <lineage>
        <taxon>Eukaryota</taxon>
        <taxon>Metazoa</taxon>
        <taxon>Spiralia</taxon>
        <taxon>Lophotrochozoa</taxon>
        <taxon>Mollusca</taxon>
        <taxon>Bivalvia</taxon>
        <taxon>Autobranchia</taxon>
        <taxon>Pteriomorphia</taxon>
        <taxon>Ostreida</taxon>
        <taxon>Ostreoidea</taxon>
        <taxon>Ostreidae</taxon>
        <taxon>Crassostrea</taxon>
    </lineage>
</organism>
<dbReference type="PANTHER" id="PTHR45824">
    <property type="entry name" value="GH16843P"/>
    <property type="match status" value="1"/>
</dbReference>
<evidence type="ECO:0000313" key="3">
    <source>
        <dbReference type="RefSeq" id="XP_022308817.1"/>
    </source>
</evidence>
<evidence type="ECO:0000313" key="2">
    <source>
        <dbReference type="Proteomes" id="UP000694844"/>
    </source>
</evidence>
<dbReference type="InterPro" id="IPR036273">
    <property type="entry name" value="CRAL/TRIO_N_dom_sf"/>
</dbReference>
<keyword evidence="2" id="KW-1185">Reference proteome</keyword>
<gene>
    <name evidence="3" type="primary">LOC111114687</name>
</gene>
<dbReference type="PROSITE" id="PS50191">
    <property type="entry name" value="CRAL_TRIO"/>
    <property type="match status" value="1"/>
</dbReference>
<dbReference type="Pfam" id="PF00650">
    <property type="entry name" value="CRAL_TRIO"/>
    <property type="match status" value="1"/>
</dbReference>
<dbReference type="InterPro" id="IPR011074">
    <property type="entry name" value="CRAL/TRIO_N_dom"/>
</dbReference>
<name>A0A8B8BZJ8_CRAVI</name>
<evidence type="ECO:0000259" key="1">
    <source>
        <dbReference type="PROSITE" id="PS50191"/>
    </source>
</evidence>
<dbReference type="InterPro" id="IPR052578">
    <property type="entry name" value="PI_Transfer_CRAL-TRIO"/>
</dbReference>
<dbReference type="GO" id="GO:0008526">
    <property type="term" value="F:phosphatidylinositol transfer activity"/>
    <property type="evidence" value="ECO:0007669"/>
    <property type="project" value="TreeGrafter"/>
</dbReference>
<dbReference type="SMART" id="SM00516">
    <property type="entry name" value="SEC14"/>
    <property type="match status" value="1"/>
</dbReference>
<dbReference type="GeneID" id="111114687"/>
<dbReference type="SUPFAM" id="SSF46938">
    <property type="entry name" value="CRAL/TRIO N-terminal domain"/>
    <property type="match status" value="1"/>
</dbReference>
<dbReference type="Proteomes" id="UP000694844">
    <property type="component" value="Chromosome 9"/>
</dbReference>
<protein>
    <submittedName>
        <fullName evidence="3">Random slug protein 5-like</fullName>
    </submittedName>
</protein>
<dbReference type="InterPro" id="IPR001251">
    <property type="entry name" value="CRAL-TRIO_dom"/>
</dbReference>
<feature type="domain" description="CRAL-TRIO" evidence="1">
    <location>
        <begin position="85"/>
        <end position="240"/>
    </location>
</feature>
<dbReference type="Gene3D" id="3.40.525.10">
    <property type="entry name" value="CRAL-TRIO lipid binding domain"/>
    <property type="match status" value="1"/>
</dbReference>
<dbReference type="AlphaFoldDB" id="A0A8B8BZJ8"/>
<dbReference type="SMART" id="SM01100">
    <property type="entry name" value="CRAL_TRIO_N"/>
    <property type="match status" value="1"/>
</dbReference>
<dbReference type="PANTHER" id="PTHR45824:SF29">
    <property type="entry name" value="GH16843P"/>
    <property type="match status" value="1"/>
</dbReference>
<sequence length="348" mass="40173">MTDKMEKSIQTLKERMEGVPAIAGDEDFFPNDTTIIRYLKSCDWNVDEAQKMLRNTLEYRRRNNIADIDCRWCHERPGYHTMRQVGFDESGRPVIYSNFRQAATHRYHAEDSISHVTYIIENAKLTMKPGISTWVFVVDCSGMTLPLCNPKLGYDVTQNLADHYPERLGLVICLNHNAAFHAVWKAIKVFLHRNTASKVKLVRSLSKIKEVFQEHFSDELTNWLLEEIKLNKKGPLCDSQLKFWERPFKNDCHDPRGCPSYISDFVESYFEKKETCKQRIHRPFPTIIDSLSGKKCDVTPNSSVDHASFNDVSGTSSDDELYCSKADKVEIPDEYKIDSTSVEPKRVS</sequence>
<dbReference type="OrthoDB" id="75724at2759"/>
<proteinExistence type="predicted"/>
<dbReference type="CDD" id="cd00170">
    <property type="entry name" value="SEC14"/>
    <property type="match status" value="1"/>
</dbReference>
<dbReference type="InterPro" id="IPR036865">
    <property type="entry name" value="CRAL-TRIO_dom_sf"/>
</dbReference>
<dbReference type="SUPFAM" id="SSF52087">
    <property type="entry name" value="CRAL/TRIO domain"/>
    <property type="match status" value="1"/>
</dbReference>
<dbReference type="RefSeq" id="XP_022308817.1">
    <property type="nucleotide sequence ID" value="XM_022453109.1"/>
</dbReference>
<reference evidence="3" key="1">
    <citation type="submission" date="2025-08" db="UniProtKB">
        <authorList>
            <consortium name="RefSeq"/>
        </authorList>
    </citation>
    <scope>IDENTIFICATION</scope>
    <source>
        <tissue evidence="3">Whole sample</tissue>
    </source>
</reference>
<dbReference type="KEGG" id="cvn:111114687"/>